<comment type="caution">
    <text evidence="2">The sequence shown here is derived from an EMBL/GenBank/DDBJ whole genome shotgun (WGS) entry which is preliminary data.</text>
</comment>
<accession>A0A4Y2A8V6</accession>
<sequence>MIVGISGEAPDIGVTWPRPIGPGSEIRTTCCSVVFFLATLFPYLTIIKLLSFRPSKCHYFDEECFPSFFYSQVSEGFFFILTLLILLRLTILEESSLLSIPIFVKAEFIRISADLSETQVLSQAYATFGSVVLICEVEEES</sequence>
<gene>
    <name evidence="2" type="ORF">AVEN_234548_1</name>
</gene>
<evidence type="ECO:0000313" key="3">
    <source>
        <dbReference type="Proteomes" id="UP000499080"/>
    </source>
</evidence>
<protein>
    <submittedName>
        <fullName evidence="2">Uncharacterized protein</fullName>
    </submittedName>
</protein>
<evidence type="ECO:0000313" key="2">
    <source>
        <dbReference type="EMBL" id="GBL76301.1"/>
    </source>
</evidence>
<keyword evidence="1" id="KW-0812">Transmembrane</keyword>
<feature type="transmembrane region" description="Helical" evidence="1">
    <location>
        <begin position="68"/>
        <end position="91"/>
    </location>
</feature>
<evidence type="ECO:0000256" key="1">
    <source>
        <dbReference type="SAM" id="Phobius"/>
    </source>
</evidence>
<keyword evidence="1" id="KW-1133">Transmembrane helix</keyword>
<reference evidence="2 3" key="1">
    <citation type="journal article" date="2019" name="Sci. Rep.">
        <title>Orb-weaving spider Araneus ventricosus genome elucidates the spidroin gene catalogue.</title>
        <authorList>
            <person name="Kono N."/>
            <person name="Nakamura H."/>
            <person name="Ohtoshi R."/>
            <person name="Moran D.A.P."/>
            <person name="Shinohara A."/>
            <person name="Yoshida Y."/>
            <person name="Fujiwara M."/>
            <person name="Mori M."/>
            <person name="Tomita M."/>
            <person name="Arakawa K."/>
        </authorList>
    </citation>
    <scope>NUCLEOTIDE SEQUENCE [LARGE SCALE GENOMIC DNA]</scope>
</reference>
<dbReference type="Proteomes" id="UP000499080">
    <property type="component" value="Unassembled WGS sequence"/>
</dbReference>
<name>A0A4Y2A8V6_ARAVE</name>
<dbReference type="AlphaFoldDB" id="A0A4Y2A8V6"/>
<keyword evidence="1" id="KW-0472">Membrane</keyword>
<dbReference type="EMBL" id="BGPR01000009">
    <property type="protein sequence ID" value="GBL76301.1"/>
    <property type="molecule type" value="Genomic_DNA"/>
</dbReference>
<feature type="transmembrane region" description="Helical" evidence="1">
    <location>
        <begin position="26"/>
        <end position="47"/>
    </location>
</feature>
<proteinExistence type="predicted"/>
<keyword evidence="3" id="KW-1185">Reference proteome</keyword>
<organism evidence="2 3">
    <name type="scientific">Araneus ventricosus</name>
    <name type="common">Orbweaver spider</name>
    <name type="synonym">Epeira ventricosa</name>
    <dbReference type="NCBI Taxonomy" id="182803"/>
    <lineage>
        <taxon>Eukaryota</taxon>
        <taxon>Metazoa</taxon>
        <taxon>Ecdysozoa</taxon>
        <taxon>Arthropoda</taxon>
        <taxon>Chelicerata</taxon>
        <taxon>Arachnida</taxon>
        <taxon>Araneae</taxon>
        <taxon>Araneomorphae</taxon>
        <taxon>Entelegynae</taxon>
        <taxon>Araneoidea</taxon>
        <taxon>Araneidae</taxon>
        <taxon>Araneus</taxon>
    </lineage>
</organism>